<accession>A0ABR3SB72</accession>
<keyword evidence="1" id="KW-0175">Coiled coil</keyword>
<feature type="compositionally biased region" description="Polar residues" evidence="2">
    <location>
        <begin position="55"/>
        <end position="72"/>
    </location>
</feature>
<feature type="region of interest" description="Disordered" evidence="2">
    <location>
        <begin position="1"/>
        <end position="21"/>
    </location>
</feature>
<evidence type="ECO:0000256" key="1">
    <source>
        <dbReference type="SAM" id="Coils"/>
    </source>
</evidence>
<reference evidence="3 4" key="1">
    <citation type="submission" date="2024-02" db="EMBL/GenBank/DDBJ databases">
        <title>De novo assembly and annotation of 12 fungi associated with fruit tree decline syndrome in Ontario, Canada.</title>
        <authorList>
            <person name="Sulman M."/>
            <person name="Ellouze W."/>
            <person name="Ilyukhin E."/>
        </authorList>
    </citation>
    <scope>NUCLEOTIDE SEQUENCE [LARGE SCALE GENOMIC DNA]</scope>
    <source>
        <strain evidence="3 4">M1-105</strain>
    </source>
</reference>
<protein>
    <submittedName>
        <fullName evidence="3">Uncharacterized protein</fullName>
    </submittedName>
</protein>
<sequence>MPVSLTAEEDANTFIPEEEDDLYNDNSSFISEMLPILNKNTQRASRAANSSTSRPGQPTHTTDGPSNFFGSIYNSNAFNQQQGLDPPGPLNHFPLSIPAQTIPSLERHHVLADREFASGPQPMISQAMYDAATFSDSSSADNLGYISGQSPFDGQASSSFNNYPTLNSGSAYFTGYGTTPGSPQAFNPYNTQLPRDQRNHGGRFKTTPEEAWVAHERRQSQQFQLDVSELEVGLIVYNSPDDSWAGGHSVLILGWEDLDHVDFLETTTFTNRRITQVFPDENDERRQDFLLVTDSRIAPHSGLPTVDLQGGRTMPRVSYIKFRVKRTGKFQNFRRFAYRKSLDNRYVVTRDGMDIVRDYLVKREGHMKEYAAKEKQEQEEKKVKAAESAKALEEQQKKVAEAAEKAEAEWLAAEEESRRVAEEEKKVMEETKKRKAEETERAVLERIALMKVDRA</sequence>
<keyword evidence="4" id="KW-1185">Reference proteome</keyword>
<comment type="caution">
    <text evidence="3">The sequence shown here is derived from an EMBL/GenBank/DDBJ whole genome shotgun (WGS) entry which is preliminary data.</text>
</comment>
<proteinExistence type="predicted"/>
<dbReference type="EMBL" id="JAJVDC020000285">
    <property type="protein sequence ID" value="KAL1616042.1"/>
    <property type="molecule type" value="Genomic_DNA"/>
</dbReference>
<gene>
    <name evidence="3" type="ORF">SLS56_011592</name>
</gene>
<feature type="compositionally biased region" description="Low complexity" evidence="2">
    <location>
        <begin position="43"/>
        <end position="54"/>
    </location>
</feature>
<evidence type="ECO:0000313" key="4">
    <source>
        <dbReference type="Proteomes" id="UP001521116"/>
    </source>
</evidence>
<organism evidence="3 4">
    <name type="scientific">Neofusicoccum ribis</name>
    <dbReference type="NCBI Taxonomy" id="45134"/>
    <lineage>
        <taxon>Eukaryota</taxon>
        <taxon>Fungi</taxon>
        <taxon>Dikarya</taxon>
        <taxon>Ascomycota</taxon>
        <taxon>Pezizomycotina</taxon>
        <taxon>Dothideomycetes</taxon>
        <taxon>Dothideomycetes incertae sedis</taxon>
        <taxon>Botryosphaeriales</taxon>
        <taxon>Botryosphaeriaceae</taxon>
        <taxon>Neofusicoccum</taxon>
    </lineage>
</organism>
<feature type="coiled-coil region" evidence="1">
    <location>
        <begin position="375"/>
        <end position="441"/>
    </location>
</feature>
<evidence type="ECO:0000256" key="2">
    <source>
        <dbReference type="SAM" id="MobiDB-lite"/>
    </source>
</evidence>
<feature type="region of interest" description="Disordered" evidence="2">
    <location>
        <begin position="41"/>
        <end position="72"/>
    </location>
</feature>
<name>A0ABR3SB72_9PEZI</name>
<dbReference type="Proteomes" id="UP001521116">
    <property type="component" value="Unassembled WGS sequence"/>
</dbReference>
<feature type="compositionally biased region" description="Acidic residues" evidence="2">
    <location>
        <begin position="7"/>
        <end position="21"/>
    </location>
</feature>
<evidence type="ECO:0000313" key="3">
    <source>
        <dbReference type="EMBL" id="KAL1616042.1"/>
    </source>
</evidence>